<keyword evidence="1" id="KW-0732">Signal</keyword>
<accession>A0A2H0RH97</accession>
<proteinExistence type="predicted"/>
<name>A0A2H0RH97_9BACT</name>
<sequence length="897" mass="95903">MKKYLLGFMVLAVLSVPTIARAQGMGIPEMLALLQSLMAQVTMLQEQLVRMQASERVVTTPPETRTEEMRVVDNTPTINIDMPSPFETNRVRQGERMTIAWSSFNLLPSDTVGIWLGTGDGVVKTNRWGLGTHGLATGSFVWTVNTYTSGSHHLLACRDRVDPSTNVAVCSRPVPIIIGEAASPIINRITPDSGDETTTFTINGFNLVGTVRIEFYDTQGRQVGEIGSHITATENNVTFRGGLFAANTAPGTYRVNVVTDRCASGANCRSNSVTLTLRELHDSAISISVPFPSSATALQRGARQLLTWQDINAPAGTRYNVYISDSNNGKGSIVAQSVTGNSFLWSVGADETGNTNVLGAATFASPWYVWVARARSDGTGAGAVRSRAGFTISGGIVSPPIVNTLISGGGLVNISWSRPREGKPDGYLVLRAQDNYPSSNPPQLLVGNLVLMNQTGAAVWPSSCSGMTSADQLCVVTNVDASVTSVQDRWLPTGSTGSFVYGAVAYMSDSQGRIVGHTLASTERVNVRTVAAPVHPTITSFSVPSSMAAAGSIDISFERTAGPSGGQYHWRLFVECPSVVRLRTKEGDYCRTSAIPHSDLPHLGFERSGSLTLNATSNIAAESLPVYFTLYLLDASGAVVATKSATTHMNRTPLILNSFYRENELALGSYLVVKSEPTSIMRSYKLYRFRADGSREILGYLAGQSDTYEFNWQVGAYYPLNGSTNDIRMAAPGSDYYLGLVTPGCHCDVITSAGPFAITGGVPQVTQFSPTSGPVGTRVYVNGEHIAVGDAVYFGSAGDGMQPTAYLKDELVNGWYFDVPAYGPYYCGEACMSSTANPLTGGTYPVTIGRGRSLRSNEMPFTVTSLTATDSAANSQMASILSALQRALDSIRSKISR</sequence>
<evidence type="ECO:0000256" key="1">
    <source>
        <dbReference type="SAM" id="SignalP"/>
    </source>
</evidence>
<comment type="caution">
    <text evidence="2">The sequence shown here is derived from an EMBL/GenBank/DDBJ whole genome shotgun (WGS) entry which is preliminary data.</text>
</comment>
<gene>
    <name evidence="2" type="ORF">COV10_01315</name>
</gene>
<protein>
    <submittedName>
        <fullName evidence="2">Uncharacterized protein</fullName>
    </submittedName>
</protein>
<dbReference type="AlphaFoldDB" id="A0A2H0RH97"/>
<dbReference type="EMBL" id="PCYI01000006">
    <property type="protein sequence ID" value="PIR45145.1"/>
    <property type="molecule type" value="Genomic_DNA"/>
</dbReference>
<evidence type="ECO:0000313" key="3">
    <source>
        <dbReference type="Proteomes" id="UP000228767"/>
    </source>
</evidence>
<feature type="signal peptide" evidence="1">
    <location>
        <begin position="1"/>
        <end position="22"/>
    </location>
</feature>
<reference evidence="2 3" key="1">
    <citation type="submission" date="2017-09" db="EMBL/GenBank/DDBJ databases">
        <title>Depth-based differentiation of microbial function through sediment-hosted aquifers and enrichment of novel symbionts in the deep terrestrial subsurface.</title>
        <authorList>
            <person name="Probst A.J."/>
            <person name="Ladd B."/>
            <person name="Jarett J.K."/>
            <person name="Geller-Mcgrath D.E."/>
            <person name="Sieber C.M."/>
            <person name="Emerson J.B."/>
            <person name="Anantharaman K."/>
            <person name="Thomas B.C."/>
            <person name="Malmstrom R."/>
            <person name="Stieglmeier M."/>
            <person name="Klingl A."/>
            <person name="Woyke T."/>
            <person name="Ryan C.M."/>
            <person name="Banfield J.F."/>
        </authorList>
    </citation>
    <scope>NUCLEOTIDE SEQUENCE [LARGE SCALE GENOMIC DNA]</scope>
    <source>
        <strain evidence="2">CG10_big_fil_rev_8_21_14_0_10_51_16</strain>
    </source>
</reference>
<dbReference type="Proteomes" id="UP000228767">
    <property type="component" value="Unassembled WGS sequence"/>
</dbReference>
<feature type="chain" id="PRO_5013782704" evidence="1">
    <location>
        <begin position="23"/>
        <end position="897"/>
    </location>
</feature>
<evidence type="ECO:0000313" key="2">
    <source>
        <dbReference type="EMBL" id="PIR45145.1"/>
    </source>
</evidence>
<organism evidence="2 3">
    <name type="scientific">Candidatus Vogelbacteria bacterium CG10_big_fil_rev_8_21_14_0_10_51_16</name>
    <dbReference type="NCBI Taxonomy" id="1975045"/>
    <lineage>
        <taxon>Bacteria</taxon>
        <taxon>Candidatus Vogeliibacteriota</taxon>
    </lineage>
</organism>